<dbReference type="AlphaFoldDB" id="A0AA51UKN5"/>
<evidence type="ECO:0000313" key="2">
    <source>
        <dbReference type="Proteomes" id="UP001182908"/>
    </source>
</evidence>
<dbReference type="EMBL" id="CP133592">
    <property type="protein sequence ID" value="WMW25037.1"/>
    <property type="molecule type" value="Genomic_DNA"/>
</dbReference>
<proteinExistence type="predicted"/>
<evidence type="ECO:0008006" key="3">
    <source>
        <dbReference type="Google" id="ProtNLM"/>
    </source>
</evidence>
<organism evidence="1 2">
    <name type="scientific">Methanolobus sediminis</name>
    <dbReference type="NCBI Taxonomy" id="3072978"/>
    <lineage>
        <taxon>Archaea</taxon>
        <taxon>Methanobacteriati</taxon>
        <taxon>Methanobacteriota</taxon>
        <taxon>Stenosarchaea group</taxon>
        <taxon>Methanomicrobia</taxon>
        <taxon>Methanosarcinales</taxon>
        <taxon>Methanosarcinaceae</taxon>
        <taxon>Methanolobus</taxon>
    </lineage>
</organism>
<dbReference type="Proteomes" id="UP001182908">
    <property type="component" value="Chromosome"/>
</dbReference>
<name>A0AA51UKN5_9EURY</name>
<reference evidence="1 2" key="1">
    <citation type="submission" date="2023-08" db="EMBL/GenBank/DDBJ databases">
        <title>Methanolobus mangrovi sp. nov. and Methanolobus sediminis sp. nov, two novel methylotrophic methanogens isolated from mangrove sediments in China.</title>
        <authorList>
            <person name="Zhou J."/>
        </authorList>
    </citation>
    <scope>NUCLEOTIDE SEQUENCE [LARGE SCALE GENOMIC DNA]</scope>
    <source>
        <strain evidence="1 2">FTZ6</strain>
    </source>
</reference>
<accession>A0AA51UKN5</accession>
<dbReference type="RefSeq" id="WP_309310845.1">
    <property type="nucleotide sequence ID" value="NZ_CP133592.1"/>
</dbReference>
<evidence type="ECO:0000313" key="1">
    <source>
        <dbReference type="EMBL" id="WMW25037.1"/>
    </source>
</evidence>
<dbReference type="KEGG" id="mseb:RE474_13295"/>
<sequence>MKVYETFCEQICLASHITGNAADKLWDNILSKRSLWDDLKKFPSEPRSAFMSMRQPPERRIRNYLKNNIFKEMRDLAGSDTRHFQLHMRPEQYLIYGHTHDAYVDDGRRVANTGSLGFGDEHKLEYIEIIDDKVELKGFNPHG</sequence>
<keyword evidence="2" id="KW-1185">Reference proteome</keyword>
<protein>
    <recommendedName>
        <fullName evidence="3">Calcineurin-like phosphoesterase domain-containing protein</fullName>
    </recommendedName>
</protein>
<gene>
    <name evidence="1" type="ORF">RE474_13295</name>
</gene>
<dbReference type="GeneID" id="84233710"/>